<dbReference type="Pfam" id="PF21089">
    <property type="entry name" value="PKS_DH_N"/>
    <property type="match status" value="1"/>
</dbReference>
<dbReference type="PROSITE" id="PS50075">
    <property type="entry name" value="CARRIER"/>
    <property type="match status" value="1"/>
</dbReference>
<dbReference type="InterPro" id="IPR016036">
    <property type="entry name" value="Malonyl_transacylase_ACP-bd"/>
</dbReference>
<dbReference type="InterPro" id="IPR049552">
    <property type="entry name" value="PKS_DH_N"/>
</dbReference>
<dbReference type="Pfam" id="PF08241">
    <property type="entry name" value="Methyltransf_11"/>
    <property type="match status" value="1"/>
</dbReference>
<dbReference type="GO" id="GO:0004312">
    <property type="term" value="F:fatty acid synthase activity"/>
    <property type="evidence" value="ECO:0007669"/>
    <property type="project" value="TreeGrafter"/>
</dbReference>
<dbReference type="InterPro" id="IPR001227">
    <property type="entry name" value="Ac_transferase_dom_sf"/>
</dbReference>
<dbReference type="SUPFAM" id="SSF52151">
    <property type="entry name" value="FabD/lysophospholipase-like"/>
    <property type="match status" value="1"/>
</dbReference>
<dbReference type="InterPro" id="IPR016035">
    <property type="entry name" value="Acyl_Trfase/lysoPLipase"/>
</dbReference>
<dbReference type="SUPFAM" id="SSF50129">
    <property type="entry name" value="GroES-like"/>
    <property type="match status" value="1"/>
</dbReference>
<evidence type="ECO:0000256" key="7">
    <source>
        <dbReference type="ARBA" id="ARBA00023002"/>
    </source>
</evidence>
<dbReference type="Gene3D" id="3.40.50.150">
    <property type="entry name" value="Vaccinia Virus protein VP39"/>
    <property type="match status" value="1"/>
</dbReference>
<dbReference type="SMART" id="SM00823">
    <property type="entry name" value="PKS_PP"/>
    <property type="match status" value="1"/>
</dbReference>
<feature type="region of interest" description="N-terminal hotdog fold" evidence="11">
    <location>
        <begin position="440"/>
        <end position="568"/>
    </location>
</feature>
<evidence type="ECO:0000256" key="8">
    <source>
        <dbReference type="ARBA" id="ARBA00023098"/>
    </source>
</evidence>
<evidence type="ECO:0000256" key="5">
    <source>
        <dbReference type="ARBA" id="ARBA00022832"/>
    </source>
</evidence>
<keyword evidence="1" id="KW-0596">Phosphopantetheine</keyword>
<keyword evidence="3" id="KW-0597">Phosphoprotein</keyword>
<evidence type="ECO:0000256" key="3">
    <source>
        <dbReference type="ARBA" id="ARBA00022553"/>
    </source>
</evidence>
<evidence type="ECO:0000256" key="4">
    <source>
        <dbReference type="ARBA" id="ARBA00022679"/>
    </source>
</evidence>
<organism evidence="14 15">
    <name type="scientific">Plakobranchus ocellatus</name>
    <dbReference type="NCBI Taxonomy" id="259542"/>
    <lineage>
        <taxon>Eukaryota</taxon>
        <taxon>Metazoa</taxon>
        <taxon>Spiralia</taxon>
        <taxon>Lophotrochozoa</taxon>
        <taxon>Mollusca</taxon>
        <taxon>Gastropoda</taxon>
        <taxon>Heterobranchia</taxon>
        <taxon>Euthyneura</taxon>
        <taxon>Panpulmonata</taxon>
        <taxon>Sacoglossa</taxon>
        <taxon>Placobranchoidea</taxon>
        <taxon>Plakobranchidae</taxon>
        <taxon>Plakobranchus</taxon>
    </lineage>
</organism>
<dbReference type="Proteomes" id="UP000735302">
    <property type="component" value="Unassembled WGS sequence"/>
</dbReference>
<name>A0AAV4AED2_9GAST</name>
<dbReference type="SMART" id="SM00827">
    <property type="entry name" value="PKS_AT"/>
    <property type="match status" value="1"/>
</dbReference>
<dbReference type="PANTHER" id="PTHR43775">
    <property type="entry name" value="FATTY ACID SYNTHASE"/>
    <property type="match status" value="1"/>
</dbReference>
<dbReference type="Gene3D" id="3.10.129.110">
    <property type="entry name" value="Polyketide synthase dehydratase"/>
    <property type="match status" value="1"/>
</dbReference>
<dbReference type="InterPro" id="IPR049391">
    <property type="entry name" value="FAS_pseudo-KR"/>
</dbReference>
<keyword evidence="7" id="KW-0560">Oxidoreductase</keyword>
<evidence type="ECO:0000256" key="10">
    <source>
        <dbReference type="ARBA" id="ARBA00023268"/>
    </source>
</evidence>
<accession>A0AAV4AED2</accession>
<dbReference type="Gene3D" id="3.30.70.3290">
    <property type="match status" value="1"/>
</dbReference>
<dbReference type="InterPro" id="IPR036291">
    <property type="entry name" value="NAD(P)-bd_dom_sf"/>
</dbReference>
<dbReference type="InterPro" id="IPR013968">
    <property type="entry name" value="PKS_KR"/>
</dbReference>
<dbReference type="InterPro" id="IPR013216">
    <property type="entry name" value="Methyltransf_11"/>
</dbReference>
<dbReference type="EMBL" id="BLXT01003749">
    <property type="protein sequence ID" value="GFO05618.1"/>
    <property type="molecule type" value="Genomic_DNA"/>
</dbReference>
<dbReference type="Pfam" id="PF13602">
    <property type="entry name" value="ADH_zinc_N_2"/>
    <property type="match status" value="1"/>
</dbReference>
<keyword evidence="5" id="KW-0276">Fatty acid metabolism</keyword>
<dbReference type="SUPFAM" id="SSF47336">
    <property type="entry name" value="ACP-like"/>
    <property type="match status" value="1"/>
</dbReference>
<dbReference type="InterPro" id="IPR057326">
    <property type="entry name" value="KR_dom"/>
</dbReference>
<dbReference type="Pfam" id="PF08659">
    <property type="entry name" value="KR"/>
    <property type="match status" value="1"/>
</dbReference>
<dbReference type="CDD" id="cd02440">
    <property type="entry name" value="AdoMet_MTases"/>
    <property type="match status" value="1"/>
</dbReference>
<dbReference type="InterPro" id="IPR036736">
    <property type="entry name" value="ACP-like_sf"/>
</dbReference>
<sequence length="1847" mass="205755">SFDKEVDKSHPASNKPRLFVYSARTEEGLGRIFEEAHKHAANMEFHALCQQSANNKLKSMPYRGATILNATDEYMEINKCPSKPREIWFIYSGMGSQWLGMGRGLMALDIFRESVEDSANILKPLGIDLMDILINGTEESLKTIMNPFICICAVQLGLTDLLKSMGVNPDGVVGHSLGEVGCAYADGCLTRREAILSAYWRGQVVIEGNLEPGRMAAVEMTWEDAKSRCPPGVVAACHNSQDSVTISGGEKEMTKFLQELKDEGIVVKEVNSNNISYHSHFMKDLSVHLRKALEKEIIPKPRSKRWISTSIPEDRWDEPLAQNAGANYHANNLLSPVFFYEGLQKVPSNAIAIEIAPSGLLQSVIRKTLGSDCVSVSLQKRKHDNNLEYFFAALGKCYAYGVPLNPLSLYPSVQFPVSSQTPMLSNVISEAWDHSIPWRVPLVEEFDYTTSSSSDNTFDIDISDDSPDKYLADHEVDGRILFPATGTLVLAWKTLASIKGVEFEQMRVQLTNVQIHQALFLNPSKISTVSVSVMPITGEFQVRDNDSLLSSGVITTSDDPLLETDQHLKQGTVLDGKAATEVIAHNEVYRELILRGYEYGHYFQGIRRASIDGRDTDIRWDGKWISYLDTVLQMCLLAHPGTHQSLPVLIESVIIDPTAHPPPPPEGVEPETIPGHYDPVLDIAAAGGVEIRGSHTIRSSRRLTHAPPTVEDFTFAPYMDPAPTERSAAEVSPALRDYADACFEYSRQGMKQWLANDKLGVLPNKEEIQEALDFADKLAGKIGSSANFSSAKATLEALVNSQNGHKLPNHGVFEMMNMCFEEPLEGDFQENLRKKLHEVRAYLWDDPLIAAIETSDIMKYVFDTIGDNVSQQVVEILEVGAARGAYYRQALPKCLDLFSVKDYRYTIADKFFVEDAVDYPVKIIQFDPLEPSEFPVHMDGSSDVIIMKWVLHMQEDIDAAMEAYSRMLKPGGFLLVEENVERLPTLFPIKAIVSQTLKNKDAPEGRRYMGCFYTDAQWKALFARHGYLEIMHRHDGQSGSMFLLRKPLEPVTPPVIIDVDDLNCSWLEEVQDACRGLKDSPSDARVWLVARTALSGMLGFFRSLTWEFTTEKIRCVQILDAPGDSNIPKITADSAEFKELVRKDMTYNIYKNGKWGTYRGFNIPEDIRNKERPSQYVYADQLTAGDISSMRWFDSPLMAGYNNGVSAKDLTQKGDIDTCSVYYAGLNPRDVTLANGSIKRDILPEETLLKEGVLGIEFSGRNSDGKRVMGLCSPPAMASTVQCPVSSLWTIPDHWSLEEAATVPLAYATAYYTLIIKGDLKKGDTVFIHSGASAVGQAAITVALSYDCEVFTLTKNREETSLLKTIFPQLKDRNICSSEDLAFEKYIRSETKGKGVDVVLNTLGGKAMKASRRLVAKQGCFVDIGFNTDVQAQLAFYTREQTDYRFQLDALVESQGPEWTRLFGLVQAGIQSGVVKPLKRIVYGMDKIVEAFKNVEAEREAGKVLIKIRDEEKKKVCPPTLTNFSAIHRICFDQKKSYISVGGLGGMGMETAHWMVLRGARKIILTSRSGVTTGYQARKIAYLKQLGADIVVMPISINSKQTAECVFERAKKMGPIGGVFNIATVLRDDNFLDQTLETFVEPLEAKIKTTMLMDDLTRQQPVRDSLDHFVMFSSLVVCHGHMGQSNYAWGNTTIERICEARKRDGLPAMVPQWAGIADVGIVALKGNKTIISRKYPQRFYNVLNIFDFMMSQDKLIITSYVLAEKALVYSGGEESMADQVARAIGKILGIKNVSSVDGDKEFIDLGVDSLMSVEIKQSLERDIDLVLSTKDIQLMTFNSLKALVEGH</sequence>
<dbReference type="InterPro" id="IPR032821">
    <property type="entry name" value="PKS_assoc"/>
</dbReference>
<comment type="caution">
    <text evidence="14">The sequence shown here is derived from an EMBL/GenBank/DDBJ whole genome shotgun (WGS) entry which is preliminary data.</text>
</comment>
<evidence type="ECO:0000313" key="14">
    <source>
        <dbReference type="EMBL" id="GFO05618.1"/>
    </source>
</evidence>
<dbReference type="Gene3D" id="3.40.50.720">
    <property type="entry name" value="NAD(P)-binding Rossmann-like Domain"/>
    <property type="match status" value="1"/>
</dbReference>
<dbReference type="Pfam" id="PF21149">
    <property type="entry name" value="FAS_pseudo-KR"/>
    <property type="match status" value="1"/>
</dbReference>
<dbReference type="InterPro" id="IPR050091">
    <property type="entry name" value="PKS_NRPS_Biosynth_Enz"/>
</dbReference>
<dbReference type="Gene3D" id="3.90.180.10">
    <property type="entry name" value="Medium-chain alcohol dehydrogenases, catalytic domain"/>
    <property type="match status" value="1"/>
</dbReference>
<evidence type="ECO:0000259" key="13">
    <source>
        <dbReference type="PROSITE" id="PS52019"/>
    </source>
</evidence>
<dbReference type="GO" id="GO:0016491">
    <property type="term" value="F:oxidoreductase activity"/>
    <property type="evidence" value="ECO:0007669"/>
    <property type="project" value="UniProtKB-KW"/>
</dbReference>
<dbReference type="SUPFAM" id="SSF55048">
    <property type="entry name" value="Probable ACP-binding domain of malonyl-CoA ACP transacylase"/>
    <property type="match status" value="1"/>
</dbReference>
<dbReference type="InterPro" id="IPR011032">
    <property type="entry name" value="GroES-like_sf"/>
</dbReference>
<dbReference type="PANTHER" id="PTHR43775:SF7">
    <property type="entry name" value="FATTY ACID SYNTHASE"/>
    <property type="match status" value="1"/>
</dbReference>
<dbReference type="GO" id="GO:0008757">
    <property type="term" value="F:S-adenosylmethionine-dependent methyltransferase activity"/>
    <property type="evidence" value="ECO:0007669"/>
    <property type="project" value="InterPro"/>
</dbReference>
<dbReference type="InterPro" id="IPR049900">
    <property type="entry name" value="PKS_mFAS_DH"/>
</dbReference>
<dbReference type="SMART" id="SM00829">
    <property type="entry name" value="PKS_ER"/>
    <property type="match status" value="1"/>
</dbReference>
<dbReference type="SUPFAM" id="SSF53335">
    <property type="entry name" value="S-adenosyl-L-methionine-dependent methyltransferases"/>
    <property type="match status" value="1"/>
</dbReference>
<feature type="domain" description="PKS/mFAS DH" evidence="13">
    <location>
        <begin position="440"/>
        <end position="724"/>
    </location>
</feature>
<feature type="active site" description="Proton donor; for dehydratase activity" evidence="11">
    <location>
        <position position="629"/>
    </location>
</feature>
<dbReference type="InterPro" id="IPR042104">
    <property type="entry name" value="PKS_dehydratase_sf"/>
</dbReference>
<evidence type="ECO:0000256" key="9">
    <source>
        <dbReference type="ARBA" id="ARBA00023160"/>
    </source>
</evidence>
<evidence type="ECO:0000256" key="2">
    <source>
        <dbReference type="ARBA" id="ARBA00022516"/>
    </source>
</evidence>
<keyword evidence="4" id="KW-0808">Transferase</keyword>
<proteinExistence type="predicted"/>
<feature type="region of interest" description="C-terminal hotdog fold" evidence="11">
    <location>
        <begin position="580"/>
        <end position="724"/>
    </location>
</feature>
<keyword evidence="10" id="KW-0511">Multifunctional enzyme</keyword>
<feature type="domain" description="Carrier" evidence="12">
    <location>
        <begin position="1774"/>
        <end position="1847"/>
    </location>
</feature>
<dbReference type="Pfam" id="PF16197">
    <property type="entry name" value="KAsynt_C_assoc"/>
    <property type="match status" value="1"/>
</dbReference>
<dbReference type="Gene3D" id="1.10.1200.10">
    <property type="entry name" value="ACP-like"/>
    <property type="match status" value="1"/>
</dbReference>
<dbReference type="GO" id="GO:0031177">
    <property type="term" value="F:phosphopantetheine binding"/>
    <property type="evidence" value="ECO:0007669"/>
    <property type="project" value="InterPro"/>
</dbReference>
<evidence type="ECO:0000256" key="6">
    <source>
        <dbReference type="ARBA" id="ARBA00022857"/>
    </source>
</evidence>
<feature type="active site" description="Proton acceptor; for dehydratase activity" evidence="11">
    <location>
        <position position="474"/>
    </location>
</feature>
<keyword evidence="6" id="KW-0521">NADP</keyword>
<evidence type="ECO:0000256" key="1">
    <source>
        <dbReference type="ARBA" id="ARBA00022450"/>
    </source>
</evidence>
<dbReference type="Pfam" id="PF00550">
    <property type="entry name" value="PP-binding"/>
    <property type="match status" value="1"/>
</dbReference>
<keyword evidence="15" id="KW-1185">Reference proteome</keyword>
<dbReference type="GO" id="GO:0006633">
    <property type="term" value="P:fatty acid biosynthetic process"/>
    <property type="evidence" value="ECO:0007669"/>
    <property type="project" value="UniProtKB-KW"/>
</dbReference>
<protein>
    <submittedName>
        <fullName evidence="14">Fatty acid synthase-like</fullName>
    </submittedName>
</protein>
<dbReference type="SMART" id="SM00822">
    <property type="entry name" value="PKS_KR"/>
    <property type="match status" value="1"/>
</dbReference>
<dbReference type="CDD" id="cd05195">
    <property type="entry name" value="enoyl_red"/>
    <property type="match status" value="1"/>
</dbReference>
<gene>
    <name evidence="14" type="ORF">PoB_003212300</name>
</gene>
<dbReference type="Gene3D" id="3.40.366.10">
    <property type="entry name" value="Malonyl-Coenzyme A Acyl Carrier Protein, domain 2"/>
    <property type="match status" value="1"/>
</dbReference>
<reference evidence="14 15" key="1">
    <citation type="journal article" date="2021" name="Elife">
        <title>Chloroplast acquisition without the gene transfer in kleptoplastic sea slugs, Plakobranchus ocellatus.</title>
        <authorList>
            <person name="Maeda T."/>
            <person name="Takahashi S."/>
            <person name="Yoshida T."/>
            <person name="Shimamura S."/>
            <person name="Takaki Y."/>
            <person name="Nagai Y."/>
            <person name="Toyoda A."/>
            <person name="Suzuki Y."/>
            <person name="Arimoto A."/>
            <person name="Ishii H."/>
            <person name="Satoh N."/>
            <person name="Nishiyama T."/>
            <person name="Hasebe M."/>
            <person name="Maruyama T."/>
            <person name="Minagawa J."/>
            <person name="Obokata J."/>
            <person name="Shigenobu S."/>
        </authorList>
    </citation>
    <scope>NUCLEOTIDE SEQUENCE [LARGE SCALE GENOMIC DNA]</scope>
</reference>
<keyword evidence="9" id="KW-0275">Fatty acid biosynthesis</keyword>
<evidence type="ECO:0000259" key="12">
    <source>
        <dbReference type="PROSITE" id="PS50075"/>
    </source>
</evidence>
<dbReference type="InterPro" id="IPR009081">
    <property type="entry name" value="PP-bd_ACP"/>
</dbReference>
<dbReference type="InterPro" id="IPR014043">
    <property type="entry name" value="Acyl_transferase_dom"/>
</dbReference>
<dbReference type="InterPro" id="IPR020843">
    <property type="entry name" value="ER"/>
</dbReference>
<evidence type="ECO:0000256" key="11">
    <source>
        <dbReference type="PROSITE-ProRule" id="PRU01363"/>
    </source>
</evidence>
<dbReference type="Pfam" id="PF00698">
    <property type="entry name" value="Acyl_transf_1"/>
    <property type="match status" value="1"/>
</dbReference>
<dbReference type="InterPro" id="IPR029063">
    <property type="entry name" value="SAM-dependent_MTases_sf"/>
</dbReference>
<evidence type="ECO:0000313" key="15">
    <source>
        <dbReference type="Proteomes" id="UP000735302"/>
    </source>
</evidence>
<keyword evidence="8" id="KW-0443">Lipid metabolism</keyword>
<dbReference type="InterPro" id="IPR020806">
    <property type="entry name" value="PKS_PP-bd"/>
</dbReference>
<dbReference type="SUPFAM" id="SSF51735">
    <property type="entry name" value="NAD(P)-binding Rossmann-fold domains"/>
    <property type="match status" value="2"/>
</dbReference>
<feature type="non-terminal residue" evidence="14">
    <location>
        <position position="1"/>
    </location>
</feature>
<dbReference type="PROSITE" id="PS52019">
    <property type="entry name" value="PKS_MFAS_DH"/>
    <property type="match status" value="1"/>
</dbReference>
<keyword evidence="2" id="KW-0444">Lipid biosynthesis</keyword>